<name>A0AAD3STY9_NEPGR</name>
<reference evidence="1" key="1">
    <citation type="submission" date="2023-05" db="EMBL/GenBank/DDBJ databases">
        <title>Nepenthes gracilis genome sequencing.</title>
        <authorList>
            <person name="Fukushima K."/>
        </authorList>
    </citation>
    <scope>NUCLEOTIDE SEQUENCE</scope>
    <source>
        <strain evidence="1">SING2019-196</strain>
    </source>
</reference>
<sequence length="146" mass="16471">MIGISSRVITERFENPKIQELRTIEGLTNLAESIIGEMIVNTDRNLSESIVSSSESIMETVNFSHGFGSRDIHCPKNGDRKNTSFSGKFRADMIGRYASTRMCSLARKRVNAQALFGMKLMNPSGRERLKMHYRSNRPLEDSPEAL</sequence>
<proteinExistence type="predicted"/>
<keyword evidence="2" id="KW-1185">Reference proteome</keyword>
<dbReference type="Proteomes" id="UP001279734">
    <property type="component" value="Unassembled WGS sequence"/>
</dbReference>
<dbReference type="EMBL" id="BSYO01000017">
    <property type="protein sequence ID" value="GMH16781.1"/>
    <property type="molecule type" value="Genomic_DNA"/>
</dbReference>
<evidence type="ECO:0000313" key="1">
    <source>
        <dbReference type="EMBL" id="GMH16781.1"/>
    </source>
</evidence>
<gene>
    <name evidence="1" type="ORF">Nepgr_018622</name>
</gene>
<evidence type="ECO:0000313" key="2">
    <source>
        <dbReference type="Proteomes" id="UP001279734"/>
    </source>
</evidence>
<accession>A0AAD3STY9</accession>
<comment type="caution">
    <text evidence="1">The sequence shown here is derived from an EMBL/GenBank/DDBJ whole genome shotgun (WGS) entry which is preliminary data.</text>
</comment>
<dbReference type="AlphaFoldDB" id="A0AAD3STY9"/>
<organism evidence="1 2">
    <name type="scientific">Nepenthes gracilis</name>
    <name type="common">Slender pitcher plant</name>
    <dbReference type="NCBI Taxonomy" id="150966"/>
    <lineage>
        <taxon>Eukaryota</taxon>
        <taxon>Viridiplantae</taxon>
        <taxon>Streptophyta</taxon>
        <taxon>Embryophyta</taxon>
        <taxon>Tracheophyta</taxon>
        <taxon>Spermatophyta</taxon>
        <taxon>Magnoliopsida</taxon>
        <taxon>eudicotyledons</taxon>
        <taxon>Gunneridae</taxon>
        <taxon>Pentapetalae</taxon>
        <taxon>Caryophyllales</taxon>
        <taxon>Nepenthaceae</taxon>
        <taxon>Nepenthes</taxon>
    </lineage>
</organism>
<protein>
    <submittedName>
        <fullName evidence="1">Uncharacterized protein</fullName>
    </submittedName>
</protein>